<dbReference type="Proteomes" id="UP001419268">
    <property type="component" value="Unassembled WGS sequence"/>
</dbReference>
<proteinExistence type="predicted"/>
<protein>
    <submittedName>
        <fullName evidence="1">Uncharacterized protein</fullName>
    </submittedName>
</protein>
<name>A0AAP0KD59_9MAGN</name>
<dbReference type="AlphaFoldDB" id="A0AAP0KD59"/>
<evidence type="ECO:0000313" key="2">
    <source>
        <dbReference type="Proteomes" id="UP001419268"/>
    </source>
</evidence>
<gene>
    <name evidence="1" type="ORF">Scep_007782</name>
</gene>
<comment type="caution">
    <text evidence="1">The sequence shown here is derived from an EMBL/GenBank/DDBJ whole genome shotgun (WGS) entry which is preliminary data.</text>
</comment>
<organism evidence="1 2">
    <name type="scientific">Stephania cephalantha</name>
    <dbReference type="NCBI Taxonomy" id="152367"/>
    <lineage>
        <taxon>Eukaryota</taxon>
        <taxon>Viridiplantae</taxon>
        <taxon>Streptophyta</taxon>
        <taxon>Embryophyta</taxon>
        <taxon>Tracheophyta</taxon>
        <taxon>Spermatophyta</taxon>
        <taxon>Magnoliopsida</taxon>
        <taxon>Ranunculales</taxon>
        <taxon>Menispermaceae</taxon>
        <taxon>Menispermoideae</taxon>
        <taxon>Cissampelideae</taxon>
        <taxon>Stephania</taxon>
    </lineage>
</organism>
<accession>A0AAP0KD59</accession>
<reference evidence="1 2" key="1">
    <citation type="submission" date="2024-01" db="EMBL/GenBank/DDBJ databases">
        <title>Genome assemblies of Stephania.</title>
        <authorList>
            <person name="Yang L."/>
        </authorList>
    </citation>
    <scope>NUCLEOTIDE SEQUENCE [LARGE SCALE GENOMIC DNA]</scope>
    <source>
        <strain evidence="1">JXDWG</strain>
        <tissue evidence="1">Leaf</tissue>
    </source>
</reference>
<evidence type="ECO:0000313" key="1">
    <source>
        <dbReference type="EMBL" id="KAK9149025.1"/>
    </source>
</evidence>
<sequence>MEARLYHIEEELRFEVKTAFIGLARNLVVTKVIPIVDAQDLVKKQSIDLRYLSYLGGKTTDNGSNTRYEVYERHGFLPIVVFVSRDLTSLEQHAQEFWVASHVAMKTGLSLSRGLFQSSSILGCDAPKANDQQSIVFSPILHVVPPPTSLVATSTCGEVWCSNPILWVNANEIVAMTLEQISLLAGILSMVWCYEGAVENGFMKKLFDLILLAFIELINMDANQLSLFLTYAREQGTTPHFYPCHCFMVHRPTRVFDAFDDHMSRRELQLYFDFIS</sequence>
<keyword evidence="2" id="KW-1185">Reference proteome</keyword>
<dbReference type="EMBL" id="JBBNAG010000003">
    <property type="protein sequence ID" value="KAK9149025.1"/>
    <property type="molecule type" value="Genomic_DNA"/>
</dbReference>